<dbReference type="Proteomes" id="UP000195807">
    <property type="component" value="Chromosome"/>
</dbReference>
<name>A0A1Z1F8F2_9SPHN</name>
<dbReference type="Gene3D" id="3.30.70.1430">
    <property type="entry name" value="Multidrug efflux transporter AcrB pore domain"/>
    <property type="match status" value="2"/>
</dbReference>
<keyword evidence="1" id="KW-0472">Membrane</keyword>
<evidence type="ECO:0008006" key="4">
    <source>
        <dbReference type="Google" id="ProtNLM"/>
    </source>
</evidence>
<keyword evidence="3" id="KW-1185">Reference proteome</keyword>
<dbReference type="SUPFAM" id="SSF82714">
    <property type="entry name" value="Multidrug efflux transporter AcrB TolC docking domain, DN and DC subdomains"/>
    <property type="match status" value="2"/>
</dbReference>
<feature type="transmembrane region" description="Helical" evidence="1">
    <location>
        <begin position="463"/>
        <end position="490"/>
    </location>
</feature>
<feature type="transmembrane region" description="Helical" evidence="1">
    <location>
        <begin position="915"/>
        <end position="936"/>
    </location>
</feature>
<dbReference type="Pfam" id="PF00873">
    <property type="entry name" value="ACR_tran"/>
    <property type="match status" value="1"/>
</dbReference>
<keyword evidence="1" id="KW-0812">Transmembrane</keyword>
<feature type="transmembrane region" description="Helical" evidence="1">
    <location>
        <begin position="890"/>
        <end position="909"/>
    </location>
</feature>
<proteinExistence type="predicted"/>
<dbReference type="GO" id="GO:0042910">
    <property type="term" value="F:xenobiotic transmembrane transporter activity"/>
    <property type="evidence" value="ECO:0007669"/>
    <property type="project" value="TreeGrafter"/>
</dbReference>
<organism evidence="2 3">
    <name type="scientific">Croceicoccus marinus</name>
    <dbReference type="NCBI Taxonomy" id="450378"/>
    <lineage>
        <taxon>Bacteria</taxon>
        <taxon>Pseudomonadati</taxon>
        <taxon>Pseudomonadota</taxon>
        <taxon>Alphaproteobacteria</taxon>
        <taxon>Sphingomonadales</taxon>
        <taxon>Erythrobacteraceae</taxon>
        <taxon>Croceicoccus</taxon>
    </lineage>
</organism>
<feature type="transmembrane region" description="Helical" evidence="1">
    <location>
        <begin position="863"/>
        <end position="883"/>
    </location>
</feature>
<feature type="transmembrane region" description="Helical" evidence="1">
    <location>
        <begin position="431"/>
        <end position="451"/>
    </location>
</feature>
<dbReference type="AlphaFoldDB" id="A0A1Z1F8F2"/>
<protein>
    <recommendedName>
        <fullName evidence="4">Efflux RND transporter permease subunit</fullName>
    </recommendedName>
</protein>
<dbReference type="STRING" id="450378.GCA_001661675_00285"/>
<evidence type="ECO:0000256" key="1">
    <source>
        <dbReference type="SAM" id="Phobius"/>
    </source>
</evidence>
<evidence type="ECO:0000313" key="3">
    <source>
        <dbReference type="Proteomes" id="UP000195807"/>
    </source>
</evidence>
<feature type="transmembrane region" description="Helical" evidence="1">
    <location>
        <begin position="331"/>
        <end position="353"/>
    </location>
</feature>
<dbReference type="PANTHER" id="PTHR32063:SF18">
    <property type="entry name" value="CATION EFFLUX SYSTEM PROTEIN"/>
    <property type="match status" value="1"/>
</dbReference>
<feature type="transmembrane region" description="Helical" evidence="1">
    <location>
        <begin position="1002"/>
        <end position="1031"/>
    </location>
</feature>
<dbReference type="SUPFAM" id="SSF82866">
    <property type="entry name" value="Multidrug efflux transporter AcrB transmembrane domain"/>
    <property type="match status" value="2"/>
</dbReference>
<evidence type="ECO:0000313" key="2">
    <source>
        <dbReference type="EMBL" id="ARU15078.1"/>
    </source>
</evidence>
<dbReference type="PANTHER" id="PTHR32063">
    <property type="match status" value="1"/>
</dbReference>
<dbReference type="InterPro" id="IPR027463">
    <property type="entry name" value="AcrB_DN_DC_subdom"/>
</dbReference>
<dbReference type="PRINTS" id="PR00702">
    <property type="entry name" value="ACRIFLAVINRP"/>
</dbReference>
<dbReference type="Gene3D" id="3.30.2090.10">
    <property type="entry name" value="Multidrug efflux transporter AcrB TolC docking domain, DN and DC subdomains"/>
    <property type="match status" value="2"/>
</dbReference>
<feature type="transmembrane region" description="Helical" evidence="1">
    <location>
        <begin position="980"/>
        <end position="996"/>
    </location>
</feature>
<dbReference type="KEGG" id="cman:A9D14_01420"/>
<dbReference type="Gene3D" id="3.30.70.1320">
    <property type="entry name" value="Multidrug efflux transporter AcrB pore domain like"/>
    <property type="match status" value="1"/>
</dbReference>
<sequence length="1043" mass="112821">MVSNLSELGFRYRAAVLLIVVLAMIYGVASYFTLPAREDPTITIREAVVVTAHPGMDATRVETLITTPLAEAIKTMPEVDEVRATSMEGQSIIHAEVAFATDDLDQAWDELDEKVEETVGQFPEGTMAPIINDEFGDVAVITLALQSADFPMDELGDLAEHVRDQLYTIPGTKRVDILGRPQERVYIEMSNAVLAQLGVPLDAVAAALAQQNVVAPGGAIETESRRLSIEPSGAFETLEDVRNLYLDLGPAGTIRLGDYAQVSKRSIDPPLQRAYFNGDPAIVFAISMDEAQSVINYADRAQETIDDVRQSLPAGITLETMTWQAEQVKNAVYGVSFNVLQTFAIVLATMILFLGLRTGLVIGAVVPAVVLITLAIMGMYGIKLERMSLATIVIALGLLVDNGIVIAEDFEQRLAEGIDRRKAIGQTGGELAGPLLASTLTIILVFLPLMLAQQESGEYTRNISLVILIALSSSWLIAVTVIPTLCYWFARPPEEQQKGKIRAKVDETFDWGSARYEKLLRWALAHRKLYLGGMAALFAIAAASLQLVPQQFFPSSDRAQILVYADMPVGTSSVAMDEKVQAISEFIDDDERYPDFDSVASYSGFGGPRFVLSLAPSDPAPNRGFLVINAKDAEVRDAGVEQLRQDMAVAFPDTRMRIAGMFLGPSDPNVIQVQVRGPDPDVLLETGDKLAGILREVEGTIDIFSDWEEPSMQYRVEVDQAAARAAGVTSADVSRALTTYFSGQSVGVYRDGDDLAPIVIRAPEIERTDPARLEAVTLVGAEGAVVQLGEVAMASLVPQRGRIQSENLIKTLTVEARPTSVTPQDMVPMVQDKLDELEAMLPPGHHIEWDGIIAESSEGTSALLANLPLMMGLIVIMLVIQFGAFRQAGVVLLVVPLGVIGAAAGLHIMQADFGFMVILGLFALFGIIINNAIVLVDRCEIERSEAEKRAHDEGKTRDDADVEQVAEAVVQAGMRRFRPILMTTITTILGLLPLIIGQDVLFYGLASAIAFGLVFALAITLGAVPVLYAWFFGAQSASSKSGK</sequence>
<feature type="transmembrane region" description="Helical" evidence="1">
    <location>
        <begin position="529"/>
        <end position="548"/>
    </location>
</feature>
<dbReference type="GO" id="GO:0005886">
    <property type="term" value="C:plasma membrane"/>
    <property type="evidence" value="ECO:0007669"/>
    <property type="project" value="TreeGrafter"/>
</dbReference>
<dbReference type="Gene3D" id="1.20.1640.10">
    <property type="entry name" value="Multidrug efflux transporter AcrB transmembrane domain"/>
    <property type="match status" value="2"/>
</dbReference>
<gene>
    <name evidence="2" type="ORF">A9D14_01420</name>
</gene>
<dbReference type="Gene3D" id="3.30.70.1440">
    <property type="entry name" value="Multidrug efflux transporter AcrB pore domain"/>
    <property type="match status" value="1"/>
</dbReference>
<dbReference type="EMBL" id="CP019602">
    <property type="protein sequence ID" value="ARU15078.1"/>
    <property type="molecule type" value="Genomic_DNA"/>
</dbReference>
<accession>A0A1Z1F8F2</accession>
<dbReference type="SUPFAM" id="SSF82693">
    <property type="entry name" value="Multidrug efflux transporter AcrB pore domain, PN1, PN2, PC1 and PC2 subdomains"/>
    <property type="match status" value="3"/>
</dbReference>
<feature type="transmembrane region" description="Helical" evidence="1">
    <location>
        <begin position="360"/>
        <end position="382"/>
    </location>
</feature>
<keyword evidence="1" id="KW-1133">Transmembrane helix</keyword>
<reference evidence="2 3" key="1">
    <citation type="submission" date="2017-01" db="EMBL/GenBank/DDBJ databases">
        <title>Complete genome sequence of esterase-producing bacterium Croceicoccus marinus E4A9.</title>
        <authorList>
            <person name="Wu Y.-H."/>
            <person name="Cheng H."/>
            <person name="Xu L."/>
            <person name="Huo Y.-Y."/>
            <person name="Wang C.-S."/>
            <person name="Xu X.-W."/>
        </authorList>
    </citation>
    <scope>NUCLEOTIDE SEQUENCE [LARGE SCALE GENOMIC DNA]</scope>
    <source>
        <strain evidence="2 3">E4A9</strain>
    </source>
</reference>
<feature type="transmembrane region" description="Helical" evidence="1">
    <location>
        <begin position="12"/>
        <end position="34"/>
    </location>
</feature>
<dbReference type="InterPro" id="IPR001036">
    <property type="entry name" value="Acrflvin-R"/>
</dbReference>